<keyword evidence="3" id="KW-0804">Transcription</keyword>
<dbReference type="PROSITE" id="PS51078">
    <property type="entry name" value="ICLR_ED"/>
    <property type="match status" value="1"/>
</dbReference>
<sequence>MAGNSNEPGRTVTSKLAAILVAFANGRDYTLSELAMHTNLAVSTVHRLLNDLVRTSLVERSDANTYRPGTCLREMPYVAKAATLRERGPFVVEDLAASLHTTARLGVVEGVEVAYVEKKAGVEPGTLFPNPARLPLHATAMGKALLAFGPRSLSRVISGCDLPRYTTRTLSCPIDLERALQKVRTHGFALSDRELHPGAGAVAVPVFDVDGRAVAAIEVDVASPGLEAVEVALPPLLTAARCLRRELTSTVSLRRAVEPHGHPLAAAAPTRMRA</sequence>
<dbReference type="Gene3D" id="3.30.450.40">
    <property type="match status" value="1"/>
</dbReference>
<evidence type="ECO:0000313" key="7">
    <source>
        <dbReference type="Proteomes" id="UP001183202"/>
    </source>
</evidence>
<dbReference type="InterPro" id="IPR036390">
    <property type="entry name" value="WH_DNA-bd_sf"/>
</dbReference>
<dbReference type="Pfam" id="PF01614">
    <property type="entry name" value="IclR_C"/>
    <property type="match status" value="1"/>
</dbReference>
<dbReference type="SUPFAM" id="SSF46785">
    <property type="entry name" value="Winged helix' DNA-binding domain"/>
    <property type="match status" value="1"/>
</dbReference>
<evidence type="ECO:0000256" key="1">
    <source>
        <dbReference type="ARBA" id="ARBA00023015"/>
    </source>
</evidence>
<dbReference type="EMBL" id="JAVREJ010000015">
    <property type="protein sequence ID" value="MDT0351858.1"/>
    <property type="molecule type" value="Genomic_DNA"/>
</dbReference>
<gene>
    <name evidence="6" type="ORF">RM445_20235</name>
</gene>
<dbReference type="InterPro" id="IPR029016">
    <property type="entry name" value="GAF-like_dom_sf"/>
</dbReference>
<accession>A0ABU2ND37</accession>
<dbReference type="SUPFAM" id="SSF55781">
    <property type="entry name" value="GAF domain-like"/>
    <property type="match status" value="1"/>
</dbReference>
<dbReference type="InterPro" id="IPR005471">
    <property type="entry name" value="Tscrpt_reg_IclR_N"/>
</dbReference>
<dbReference type="PROSITE" id="PS51077">
    <property type="entry name" value="HTH_ICLR"/>
    <property type="match status" value="1"/>
</dbReference>
<comment type="caution">
    <text evidence="6">The sequence shown here is derived from an EMBL/GenBank/DDBJ whole genome shotgun (WGS) entry which is preliminary data.</text>
</comment>
<dbReference type="PANTHER" id="PTHR30136">
    <property type="entry name" value="HELIX-TURN-HELIX TRANSCRIPTIONAL REGULATOR, ICLR FAMILY"/>
    <property type="match status" value="1"/>
</dbReference>
<evidence type="ECO:0000259" key="5">
    <source>
        <dbReference type="PROSITE" id="PS51078"/>
    </source>
</evidence>
<proteinExistence type="predicted"/>
<keyword evidence="7" id="KW-1185">Reference proteome</keyword>
<feature type="domain" description="HTH iclR-type" evidence="4">
    <location>
        <begin position="10"/>
        <end position="70"/>
    </location>
</feature>
<dbReference type="SMART" id="SM00346">
    <property type="entry name" value="HTH_ICLR"/>
    <property type="match status" value="1"/>
</dbReference>
<reference evidence="7" key="1">
    <citation type="submission" date="2023-07" db="EMBL/GenBank/DDBJ databases">
        <title>30 novel species of actinomycetes from the DSMZ collection.</title>
        <authorList>
            <person name="Nouioui I."/>
        </authorList>
    </citation>
    <scope>NUCLEOTIDE SEQUENCE [LARGE SCALE GENOMIC DNA]</scope>
    <source>
        <strain evidence="7">DSM 45834</strain>
    </source>
</reference>
<dbReference type="Proteomes" id="UP001183202">
    <property type="component" value="Unassembled WGS sequence"/>
</dbReference>
<dbReference type="InterPro" id="IPR014757">
    <property type="entry name" value="Tscrpt_reg_IclR_C"/>
</dbReference>
<evidence type="ECO:0000313" key="6">
    <source>
        <dbReference type="EMBL" id="MDT0351858.1"/>
    </source>
</evidence>
<evidence type="ECO:0000256" key="2">
    <source>
        <dbReference type="ARBA" id="ARBA00023125"/>
    </source>
</evidence>
<dbReference type="InterPro" id="IPR036388">
    <property type="entry name" value="WH-like_DNA-bd_sf"/>
</dbReference>
<dbReference type="InterPro" id="IPR050707">
    <property type="entry name" value="HTH_MetabolicPath_Reg"/>
</dbReference>
<evidence type="ECO:0000256" key="3">
    <source>
        <dbReference type="ARBA" id="ARBA00023163"/>
    </source>
</evidence>
<protein>
    <submittedName>
        <fullName evidence="6">IclR family transcriptional regulator</fullName>
    </submittedName>
</protein>
<keyword evidence="2" id="KW-0238">DNA-binding</keyword>
<evidence type="ECO:0000259" key="4">
    <source>
        <dbReference type="PROSITE" id="PS51077"/>
    </source>
</evidence>
<keyword evidence="1" id="KW-0805">Transcription regulation</keyword>
<name>A0ABU2ND37_9PSEU</name>
<feature type="domain" description="IclR-ED" evidence="5">
    <location>
        <begin position="70"/>
        <end position="253"/>
    </location>
</feature>
<dbReference type="Gene3D" id="1.10.10.10">
    <property type="entry name" value="Winged helix-like DNA-binding domain superfamily/Winged helix DNA-binding domain"/>
    <property type="match status" value="1"/>
</dbReference>
<organism evidence="6 7">
    <name type="scientific">Pseudonocardia charpentierae</name>
    <dbReference type="NCBI Taxonomy" id="3075545"/>
    <lineage>
        <taxon>Bacteria</taxon>
        <taxon>Bacillati</taxon>
        <taxon>Actinomycetota</taxon>
        <taxon>Actinomycetes</taxon>
        <taxon>Pseudonocardiales</taxon>
        <taxon>Pseudonocardiaceae</taxon>
        <taxon>Pseudonocardia</taxon>
    </lineage>
</organism>
<dbReference type="Pfam" id="PF09339">
    <property type="entry name" value="HTH_IclR"/>
    <property type="match status" value="1"/>
</dbReference>
<dbReference type="RefSeq" id="WP_311558343.1">
    <property type="nucleotide sequence ID" value="NZ_JAVREJ010000015.1"/>
</dbReference>
<dbReference type="PANTHER" id="PTHR30136:SF24">
    <property type="entry name" value="HTH-TYPE TRANSCRIPTIONAL REPRESSOR ALLR"/>
    <property type="match status" value="1"/>
</dbReference>